<accession>A0A0L7R3Q4</accession>
<keyword evidence="6" id="KW-1185">Reference proteome</keyword>
<comment type="similarity">
    <text evidence="1">Belongs to the arrestin family.</text>
</comment>
<dbReference type="Proteomes" id="UP000053825">
    <property type="component" value="Unassembled WGS sequence"/>
</dbReference>
<dbReference type="GO" id="GO:0015031">
    <property type="term" value="P:protein transport"/>
    <property type="evidence" value="ECO:0007669"/>
    <property type="project" value="TreeGrafter"/>
</dbReference>
<dbReference type="OrthoDB" id="2333384at2759"/>
<dbReference type="InterPro" id="IPR014756">
    <property type="entry name" value="Ig_E-set"/>
</dbReference>
<dbReference type="GO" id="GO:0005737">
    <property type="term" value="C:cytoplasm"/>
    <property type="evidence" value="ECO:0007669"/>
    <property type="project" value="TreeGrafter"/>
</dbReference>
<dbReference type="InterPro" id="IPR011022">
    <property type="entry name" value="Arrestin_C-like"/>
</dbReference>
<evidence type="ECO:0000256" key="1">
    <source>
        <dbReference type="ARBA" id="ARBA00005298"/>
    </source>
</evidence>
<dbReference type="Pfam" id="PF00339">
    <property type="entry name" value="Arrestin_N"/>
    <property type="match status" value="1"/>
</dbReference>
<dbReference type="Pfam" id="PF02752">
    <property type="entry name" value="Arrestin_C"/>
    <property type="match status" value="1"/>
</dbReference>
<evidence type="ECO:0000259" key="4">
    <source>
        <dbReference type="SMART" id="SM01017"/>
    </source>
</evidence>
<dbReference type="InterPro" id="IPR014752">
    <property type="entry name" value="Arrestin-like_C"/>
</dbReference>
<keyword evidence="2" id="KW-0716">Sensory transduction</keyword>
<dbReference type="SMART" id="SM01017">
    <property type="entry name" value="Arrestin_C"/>
    <property type="match status" value="1"/>
</dbReference>
<organism evidence="5 6">
    <name type="scientific">Habropoda laboriosa</name>
    <dbReference type="NCBI Taxonomy" id="597456"/>
    <lineage>
        <taxon>Eukaryota</taxon>
        <taxon>Metazoa</taxon>
        <taxon>Ecdysozoa</taxon>
        <taxon>Arthropoda</taxon>
        <taxon>Hexapoda</taxon>
        <taxon>Insecta</taxon>
        <taxon>Pterygota</taxon>
        <taxon>Neoptera</taxon>
        <taxon>Endopterygota</taxon>
        <taxon>Hymenoptera</taxon>
        <taxon>Apocrita</taxon>
        <taxon>Aculeata</taxon>
        <taxon>Apoidea</taxon>
        <taxon>Anthophila</taxon>
        <taxon>Apidae</taxon>
        <taxon>Habropoda</taxon>
    </lineage>
</organism>
<proteinExistence type="inferred from homology"/>
<evidence type="ECO:0000256" key="3">
    <source>
        <dbReference type="SAM" id="MobiDB-lite"/>
    </source>
</evidence>
<feature type="region of interest" description="Disordered" evidence="3">
    <location>
        <begin position="455"/>
        <end position="515"/>
    </location>
</feature>
<dbReference type="SUPFAM" id="SSF81296">
    <property type="entry name" value="E set domains"/>
    <property type="match status" value="2"/>
</dbReference>
<dbReference type="PANTHER" id="PTHR11188">
    <property type="entry name" value="ARRESTIN DOMAIN CONTAINING PROTEIN"/>
    <property type="match status" value="1"/>
</dbReference>
<dbReference type="AlphaFoldDB" id="A0A0L7R3Q4"/>
<dbReference type="InterPro" id="IPR011021">
    <property type="entry name" value="Arrestin-like_N"/>
</dbReference>
<dbReference type="EMBL" id="KQ414661">
    <property type="protein sequence ID" value="KOC65520.1"/>
    <property type="molecule type" value="Genomic_DNA"/>
</dbReference>
<protein>
    <submittedName>
        <fullName evidence="5">Arrestin domain-containing protein 2</fullName>
    </submittedName>
</protein>
<feature type="domain" description="Arrestin C-terminal-like" evidence="4">
    <location>
        <begin position="294"/>
        <end position="428"/>
    </location>
</feature>
<dbReference type="Gene3D" id="2.60.40.640">
    <property type="match status" value="2"/>
</dbReference>
<evidence type="ECO:0000256" key="2">
    <source>
        <dbReference type="ARBA" id="ARBA00022606"/>
    </source>
</evidence>
<dbReference type="PANTHER" id="PTHR11188:SF176">
    <property type="entry name" value="ARRESTIN DOMAIN-CONTAINING PROTEIN 1"/>
    <property type="match status" value="1"/>
</dbReference>
<gene>
    <name evidence="5" type="ORF">WH47_00490</name>
</gene>
<feature type="compositionally biased region" description="Polar residues" evidence="3">
    <location>
        <begin position="455"/>
        <end position="465"/>
    </location>
</feature>
<dbReference type="STRING" id="597456.A0A0L7R3Q4"/>
<name>A0A0L7R3Q4_9HYME</name>
<reference evidence="5 6" key="1">
    <citation type="submission" date="2015-07" db="EMBL/GenBank/DDBJ databases">
        <title>The genome of Habropoda laboriosa.</title>
        <authorList>
            <person name="Pan H."/>
            <person name="Kapheim K."/>
        </authorList>
    </citation>
    <scope>NUCLEOTIDE SEQUENCE [LARGE SCALE GENOMIC DNA]</scope>
    <source>
        <strain evidence="5">0110345459</strain>
    </source>
</reference>
<evidence type="ECO:0000313" key="6">
    <source>
        <dbReference type="Proteomes" id="UP000053825"/>
    </source>
</evidence>
<evidence type="ECO:0000313" key="5">
    <source>
        <dbReference type="EMBL" id="KOC65520.1"/>
    </source>
</evidence>
<sequence length="530" mass="60328">MSSLQLPRNTCLIEERSMVEGRIHLKHNCYAIHTLIFRLIRTFLEEMANGGTVCEKANEDLLAGFLNFEHVAVQTRCIEHAGVLRRDIAHVLNMENYSEILLKDLVSYTCDGMDEEAETDPSIVATLSKSIGFQRIDIVLDHPQEVYYSGHEISGNVHLELEEPASALGIRLKCKGEAQVYFTDRSAGIRRKFSSFENYLHVETYLVGDGKEKFMITGGVYPFTLTLPEELPCSFEGRYGRVRYSIRALLDVTTIYRFSTNIIPFTVAPILDLNRDPLAPLPINVQQSKLYMGQTEQINMSMSLPVHGYVPGQTIPIKIVMTNPTAVVVKKIRVVFKKVVSYHSTEKSRKHKEIVVEVEQPVNKDTNTYDVTFDVPAVPPTRMIHCNIIDVLYTLKVEACVDVSEWYYRMFQKNLKLRTNIVVGTVPLQNYETPQKTLDVTEAFSFHPPCTTATEKYTNDTSPLKNSEREETAKPSLSSLALYEKSQIYRSSKPDRDDPTGDEGDSDGEVKPYSPMYRVYKFKSSRKKDR</sequence>
<dbReference type="InterPro" id="IPR050357">
    <property type="entry name" value="Arrestin_domain-protein"/>
</dbReference>